<organism evidence="7">
    <name type="scientific">Prosthecochloris aestuarii</name>
    <dbReference type="NCBI Taxonomy" id="1102"/>
    <lineage>
        <taxon>Bacteria</taxon>
        <taxon>Pseudomonadati</taxon>
        <taxon>Chlorobiota</taxon>
        <taxon>Chlorobiia</taxon>
        <taxon>Chlorobiales</taxon>
        <taxon>Chlorobiaceae</taxon>
        <taxon>Prosthecochloris</taxon>
    </lineage>
</organism>
<proteinExistence type="inferred from homology"/>
<dbReference type="Proteomes" id="UP000886335">
    <property type="component" value="Unassembled WGS sequence"/>
</dbReference>
<dbReference type="InterPro" id="IPR016082">
    <property type="entry name" value="Ribosomal_uL30_ferredoxin-like"/>
</dbReference>
<comment type="similarity">
    <text evidence="1 5">Belongs to the universal ribosomal protein uL30 family.</text>
</comment>
<keyword evidence="3 5" id="KW-0689">Ribosomal protein</keyword>
<dbReference type="NCBIfam" id="TIGR01308">
    <property type="entry name" value="rpmD_bact"/>
    <property type="match status" value="1"/>
</dbReference>
<comment type="subunit">
    <text evidence="2 5">Part of the 50S ribosomal subunit.</text>
</comment>
<dbReference type="Gene3D" id="3.30.1390.20">
    <property type="entry name" value="Ribosomal protein L30, ferredoxin-like fold domain"/>
    <property type="match status" value="1"/>
</dbReference>
<feature type="domain" description="Large ribosomal subunit protein uL30-like ferredoxin-like fold" evidence="6">
    <location>
        <begin position="6"/>
        <end position="56"/>
    </location>
</feature>
<dbReference type="PIRSF" id="PIRSF002211">
    <property type="entry name" value="Ribosomal_L30_bac-type"/>
    <property type="match status" value="1"/>
</dbReference>
<dbReference type="SUPFAM" id="SSF55129">
    <property type="entry name" value="Ribosomal protein L30p/L7e"/>
    <property type="match status" value="1"/>
</dbReference>
<dbReference type="HAMAP" id="MF_01371_B">
    <property type="entry name" value="Ribosomal_uL30_B"/>
    <property type="match status" value="1"/>
</dbReference>
<keyword evidence="4 5" id="KW-0687">Ribonucleoprotein</keyword>
<dbReference type="CDD" id="cd01658">
    <property type="entry name" value="Ribosomal_L30"/>
    <property type="match status" value="1"/>
</dbReference>
<dbReference type="GO" id="GO:0003735">
    <property type="term" value="F:structural constituent of ribosome"/>
    <property type="evidence" value="ECO:0007669"/>
    <property type="project" value="InterPro"/>
</dbReference>
<gene>
    <name evidence="5" type="primary">rpmD</name>
    <name evidence="7" type="ORF">ENN50_05410</name>
</gene>
<evidence type="ECO:0000259" key="6">
    <source>
        <dbReference type="Pfam" id="PF00327"/>
    </source>
</evidence>
<comment type="caution">
    <text evidence="7">The sequence shown here is derived from an EMBL/GenBank/DDBJ whole genome shotgun (WGS) entry which is preliminary data.</text>
</comment>
<dbReference type="PANTHER" id="PTHR15892:SF2">
    <property type="entry name" value="LARGE RIBOSOMAL SUBUNIT PROTEIN UL30M"/>
    <property type="match status" value="1"/>
</dbReference>
<dbReference type="Pfam" id="PF00327">
    <property type="entry name" value="Ribosomal_L30"/>
    <property type="match status" value="1"/>
</dbReference>
<protein>
    <recommendedName>
        <fullName evidence="5">Large ribosomal subunit protein uL30</fullName>
    </recommendedName>
</protein>
<evidence type="ECO:0000256" key="5">
    <source>
        <dbReference type="HAMAP-Rule" id="MF_01371"/>
    </source>
</evidence>
<evidence type="ECO:0000256" key="2">
    <source>
        <dbReference type="ARBA" id="ARBA00011838"/>
    </source>
</evidence>
<dbReference type="GO" id="GO:0022625">
    <property type="term" value="C:cytosolic large ribosomal subunit"/>
    <property type="evidence" value="ECO:0007669"/>
    <property type="project" value="TreeGrafter"/>
</dbReference>
<dbReference type="AlphaFoldDB" id="A0A831SSW5"/>
<dbReference type="PANTHER" id="PTHR15892">
    <property type="entry name" value="MITOCHONDRIAL RIBOSOMAL PROTEIN L30"/>
    <property type="match status" value="1"/>
</dbReference>
<dbReference type="InterPro" id="IPR036919">
    <property type="entry name" value="Ribo_uL30_ferredoxin-like_sf"/>
</dbReference>
<dbReference type="GO" id="GO:0006412">
    <property type="term" value="P:translation"/>
    <property type="evidence" value="ECO:0007669"/>
    <property type="project" value="UniProtKB-UniRule"/>
</dbReference>
<reference evidence="7" key="1">
    <citation type="journal article" date="2020" name="mSystems">
        <title>Genome- and Community-Level Interaction Insights into Carbon Utilization and Element Cycling Functions of Hydrothermarchaeota in Hydrothermal Sediment.</title>
        <authorList>
            <person name="Zhou Z."/>
            <person name="Liu Y."/>
            <person name="Xu W."/>
            <person name="Pan J."/>
            <person name="Luo Z.H."/>
            <person name="Li M."/>
        </authorList>
    </citation>
    <scope>NUCLEOTIDE SEQUENCE [LARGE SCALE GENOMIC DNA]</scope>
    <source>
        <strain evidence="7">SpSt-1181</strain>
    </source>
</reference>
<dbReference type="InterPro" id="IPR005996">
    <property type="entry name" value="Ribosomal_uL30_bac-type"/>
</dbReference>
<name>A0A831SSW5_PROAE</name>
<evidence type="ECO:0000256" key="1">
    <source>
        <dbReference type="ARBA" id="ARBA00007594"/>
    </source>
</evidence>
<dbReference type="EMBL" id="DSBW01000124">
    <property type="protein sequence ID" value="HED31114.1"/>
    <property type="molecule type" value="Genomic_DNA"/>
</dbReference>
<evidence type="ECO:0000313" key="7">
    <source>
        <dbReference type="EMBL" id="HED31114.1"/>
    </source>
</evidence>
<sequence>MSDKTIKITQVRSTIGCTKKQKATIKALGLGRPNYQVEKPDNPCTRGQIRVVQHIVRVDEEPS</sequence>
<evidence type="ECO:0000256" key="3">
    <source>
        <dbReference type="ARBA" id="ARBA00022980"/>
    </source>
</evidence>
<evidence type="ECO:0000256" key="4">
    <source>
        <dbReference type="ARBA" id="ARBA00023274"/>
    </source>
</evidence>
<accession>A0A831SSW5</accession>